<keyword evidence="1" id="KW-0812">Transmembrane</keyword>
<dbReference type="Proteomes" id="UP001596495">
    <property type="component" value="Unassembled WGS sequence"/>
</dbReference>
<comment type="caution">
    <text evidence="2">The sequence shown here is derived from an EMBL/GenBank/DDBJ whole genome shotgun (WGS) entry which is preliminary data.</text>
</comment>
<sequence length="153" mass="16739">MNVSRRKNKTLAAWLALLGGTMGLHRFYLRGLGDWIGWLFPLASGLGWWGVERVLALGQDDKLSWWLIPFLGMSLAAACLSAIVYGLSDRARWNAKYAPDQGPDGTAGATSWLTIGAVVLSLLVGATAFMGSLSFSIQSYVKYQIEEARRISQ</sequence>
<proteinExistence type="predicted"/>
<keyword evidence="3" id="KW-1185">Reference proteome</keyword>
<feature type="transmembrane region" description="Helical" evidence="1">
    <location>
        <begin position="63"/>
        <end position="87"/>
    </location>
</feature>
<gene>
    <name evidence="2" type="ORF">ACFQNJ_18385</name>
</gene>
<reference evidence="3" key="1">
    <citation type="journal article" date="2019" name="Int. J. Syst. Evol. Microbiol.">
        <title>The Global Catalogue of Microorganisms (GCM) 10K type strain sequencing project: providing services to taxonomists for standard genome sequencing and annotation.</title>
        <authorList>
            <consortium name="The Broad Institute Genomics Platform"/>
            <consortium name="The Broad Institute Genome Sequencing Center for Infectious Disease"/>
            <person name="Wu L."/>
            <person name="Ma J."/>
        </authorList>
    </citation>
    <scope>NUCLEOTIDE SEQUENCE [LARGE SCALE GENOMIC DNA]</scope>
    <source>
        <strain evidence="3">CCUG 54518</strain>
    </source>
</reference>
<keyword evidence="1" id="KW-0472">Membrane</keyword>
<feature type="transmembrane region" description="Helical" evidence="1">
    <location>
        <begin position="107"/>
        <end position="129"/>
    </location>
</feature>
<evidence type="ECO:0000313" key="2">
    <source>
        <dbReference type="EMBL" id="MFC7436480.1"/>
    </source>
</evidence>
<dbReference type="EMBL" id="JBHTBX010000019">
    <property type="protein sequence ID" value="MFC7436480.1"/>
    <property type="molecule type" value="Genomic_DNA"/>
</dbReference>
<evidence type="ECO:0000256" key="1">
    <source>
        <dbReference type="SAM" id="Phobius"/>
    </source>
</evidence>
<protein>
    <recommendedName>
        <fullName evidence="4">TM2 domain-containing protein</fullName>
    </recommendedName>
</protein>
<accession>A0ABW2REJ2</accession>
<evidence type="ECO:0008006" key="4">
    <source>
        <dbReference type="Google" id="ProtNLM"/>
    </source>
</evidence>
<dbReference type="RefSeq" id="WP_382260139.1">
    <property type="nucleotide sequence ID" value="NZ_JBHTBX010000019.1"/>
</dbReference>
<feature type="transmembrane region" description="Helical" evidence="1">
    <location>
        <begin position="33"/>
        <end position="51"/>
    </location>
</feature>
<evidence type="ECO:0000313" key="3">
    <source>
        <dbReference type="Proteomes" id="UP001596495"/>
    </source>
</evidence>
<organism evidence="2 3">
    <name type="scientific">Hydrogenophaga bisanensis</name>
    <dbReference type="NCBI Taxonomy" id="439611"/>
    <lineage>
        <taxon>Bacteria</taxon>
        <taxon>Pseudomonadati</taxon>
        <taxon>Pseudomonadota</taxon>
        <taxon>Betaproteobacteria</taxon>
        <taxon>Burkholderiales</taxon>
        <taxon>Comamonadaceae</taxon>
        <taxon>Hydrogenophaga</taxon>
    </lineage>
</organism>
<keyword evidence="1" id="KW-1133">Transmembrane helix</keyword>
<name>A0ABW2REJ2_9BURK</name>